<organism evidence="1 2">
    <name type="scientific">Spiromyces aspiralis</name>
    <dbReference type="NCBI Taxonomy" id="68401"/>
    <lineage>
        <taxon>Eukaryota</taxon>
        <taxon>Fungi</taxon>
        <taxon>Fungi incertae sedis</taxon>
        <taxon>Zoopagomycota</taxon>
        <taxon>Kickxellomycotina</taxon>
        <taxon>Kickxellomycetes</taxon>
        <taxon>Kickxellales</taxon>
        <taxon>Kickxellaceae</taxon>
        <taxon>Spiromyces</taxon>
    </lineage>
</organism>
<keyword evidence="2" id="KW-1185">Reference proteome</keyword>
<evidence type="ECO:0000313" key="2">
    <source>
        <dbReference type="Proteomes" id="UP001145114"/>
    </source>
</evidence>
<keyword evidence="1" id="KW-0808">Transferase</keyword>
<name>A0ACC1HXH7_9FUNG</name>
<proteinExistence type="predicted"/>
<dbReference type="EC" id="2.7.1.40" evidence="1"/>
<accession>A0ACC1HXH7</accession>
<keyword evidence="1" id="KW-0670">Pyruvate</keyword>
<gene>
    <name evidence="1" type="primary">PYK1</name>
    <name evidence="1" type="ORF">EV182_000810</name>
</gene>
<keyword evidence="1" id="KW-0418">Kinase</keyword>
<dbReference type="EMBL" id="JAMZIH010000068">
    <property type="protein sequence ID" value="KAJ1680035.1"/>
    <property type="molecule type" value="Genomic_DNA"/>
</dbReference>
<comment type="caution">
    <text evidence="1">The sequence shown here is derived from an EMBL/GenBank/DDBJ whole genome shotgun (WGS) entry which is preliminary data.</text>
</comment>
<dbReference type="Proteomes" id="UP001145114">
    <property type="component" value="Unassembled WGS sequence"/>
</dbReference>
<protein>
    <submittedName>
        <fullName evidence="1">Pyruvate kinase</fullName>
        <ecNumber evidence="1">2.7.1.40</ecNumber>
    </submittedName>
</protein>
<reference evidence="1" key="1">
    <citation type="submission" date="2022-06" db="EMBL/GenBank/DDBJ databases">
        <title>Phylogenomic reconstructions and comparative analyses of Kickxellomycotina fungi.</title>
        <authorList>
            <person name="Reynolds N.K."/>
            <person name="Stajich J.E."/>
            <person name="Barry K."/>
            <person name="Grigoriev I.V."/>
            <person name="Crous P."/>
            <person name="Smith M.E."/>
        </authorList>
    </citation>
    <scope>NUCLEOTIDE SEQUENCE</scope>
    <source>
        <strain evidence="1">RSA 2271</strain>
    </source>
</reference>
<sequence length="465" mass="51257">MNIARMNFSHGSYEYHATTIANVRESERLYPGRPVAIALDTKGPEIRTGNMRDGQDVPFAAGHEMIFTVDPQYKSDGSLERIYIDYHNLPKVIKPGRTIYIDDGIMQFEVLSCEDTQIRVRAVNNGTLSSHKGVNLPGSNVDLPALSEKDKADLDFGVEQNVDIIFASFIRTAQDIVDIRNHLGERGKYIKIVAKIESTQGVENFDSILAETDGVMIARGDLGIEIPAAEVFIVQKMITAKCNIAGKPVICATQMLESMTYNPRPTRAEVSDVSNAILDGADCVMLSGETAKGKYPIEAVKMMGEVATLAESAICYPPLFNDIRACTKLPVSTTEATASSAVNATLEQDAKAIICLSTSGLSAACLSKYRPRVPIIVVTREAHVARQVHLYRGCFPFYYEKAQPKLSDNPERHHEEWQADVDSRIQYGIDRAIELGLLQKDDRVISIQGWRGGIGNTNTMRILTV</sequence>
<evidence type="ECO:0000313" key="1">
    <source>
        <dbReference type="EMBL" id="KAJ1680035.1"/>
    </source>
</evidence>